<name>A0ABP0MN31_9DINO</name>
<evidence type="ECO:0000313" key="1">
    <source>
        <dbReference type="EMBL" id="CAK9052237.1"/>
    </source>
</evidence>
<dbReference type="Proteomes" id="UP001642484">
    <property type="component" value="Unassembled WGS sequence"/>
</dbReference>
<accession>A0ABP0MN31</accession>
<sequence>MQTRSFSMAVAALQRQLRNHATLHIMASDRTVRLLVVVTALLFLPLDFTQLAFAVTGACIYTFIQHASEHEDWWPMSSKKSKGKGARKAPRSMKAWPPRLPGVCWEADVQLLLAQITPGAEAERAVARIVETVRPALPPAPSAAPPLRRFGAYAVNAWGECAASTWVRFFRWVLWVVWEAFLDVASA</sequence>
<reference evidence="1 2" key="1">
    <citation type="submission" date="2024-02" db="EMBL/GenBank/DDBJ databases">
        <authorList>
            <person name="Chen Y."/>
            <person name="Shah S."/>
            <person name="Dougan E. K."/>
            <person name="Thang M."/>
            <person name="Chan C."/>
        </authorList>
    </citation>
    <scope>NUCLEOTIDE SEQUENCE [LARGE SCALE GENOMIC DNA]</scope>
</reference>
<comment type="caution">
    <text evidence="1">The sequence shown here is derived from an EMBL/GenBank/DDBJ whole genome shotgun (WGS) entry which is preliminary data.</text>
</comment>
<gene>
    <name evidence="1" type="ORF">CCMP2556_LOCUS26379</name>
</gene>
<keyword evidence="2" id="KW-1185">Reference proteome</keyword>
<proteinExistence type="predicted"/>
<dbReference type="EMBL" id="CAXAMN010018335">
    <property type="protein sequence ID" value="CAK9052237.1"/>
    <property type="molecule type" value="Genomic_DNA"/>
</dbReference>
<evidence type="ECO:0000313" key="2">
    <source>
        <dbReference type="Proteomes" id="UP001642484"/>
    </source>
</evidence>
<protein>
    <submittedName>
        <fullName evidence="1">Uncharacterized protein</fullName>
    </submittedName>
</protein>
<organism evidence="1 2">
    <name type="scientific">Durusdinium trenchii</name>
    <dbReference type="NCBI Taxonomy" id="1381693"/>
    <lineage>
        <taxon>Eukaryota</taxon>
        <taxon>Sar</taxon>
        <taxon>Alveolata</taxon>
        <taxon>Dinophyceae</taxon>
        <taxon>Suessiales</taxon>
        <taxon>Symbiodiniaceae</taxon>
        <taxon>Durusdinium</taxon>
    </lineage>
</organism>